<organism evidence="3 4">
    <name type="scientific">Rubripirellula tenax</name>
    <dbReference type="NCBI Taxonomy" id="2528015"/>
    <lineage>
        <taxon>Bacteria</taxon>
        <taxon>Pseudomonadati</taxon>
        <taxon>Planctomycetota</taxon>
        <taxon>Planctomycetia</taxon>
        <taxon>Pirellulales</taxon>
        <taxon>Pirellulaceae</taxon>
        <taxon>Rubripirellula</taxon>
    </lineage>
</organism>
<feature type="domain" description="DUF559" evidence="2">
    <location>
        <begin position="14"/>
        <end position="120"/>
    </location>
</feature>
<dbReference type="PANTHER" id="PTHR38590:SF1">
    <property type="entry name" value="BLL0828 PROTEIN"/>
    <property type="match status" value="1"/>
</dbReference>
<dbReference type="PANTHER" id="PTHR38590">
    <property type="entry name" value="BLL0828 PROTEIN"/>
    <property type="match status" value="1"/>
</dbReference>
<protein>
    <recommendedName>
        <fullName evidence="2">DUF559 domain-containing protein</fullName>
    </recommendedName>
</protein>
<comment type="caution">
    <text evidence="3">The sequence shown here is derived from an EMBL/GenBank/DDBJ whole genome shotgun (WGS) entry which is preliminary data.</text>
</comment>
<evidence type="ECO:0000313" key="4">
    <source>
        <dbReference type="Proteomes" id="UP000318288"/>
    </source>
</evidence>
<feature type="region of interest" description="Disordered" evidence="1">
    <location>
        <begin position="1"/>
        <end position="23"/>
    </location>
</feature>
<name>A0A5C6EQH9_9BACT</name>
<dbReference type="Gene3D" id="3.40.960.10">
    <property type="entry name" value="VSR Endonuclease"/>
    <property type="match status" value="1"/>
</dbReference>
<evidence type="ECO:0000256" key="1">
    <source>
        <dbReference type="SAM" id="MobiDB-lite"/>
    </source>
</evidence>
<gene>
    <name evidence="3" type="ORF">Poly51_38420</name>
</gene>
<evidence type="ECO:0000313" key="3">
    <source>
        <dbReference type="EMBL" id="TWU50550.1"/>
    </source>
</evidence>
<keyword evidence="4" id="KW-1185">Reference proteome</keyword>
<feature type="compositionally biased region" description="Basic and acidic residues" evidence="1">
    <location>
        <begin position="137"/>
        <end position="149"/>
    </location>
</feature>
<dbReference type="InterPro" id="IPR047216">
    <property type="entry name" value="Endonuclease_DUF559_bact"/>
</dbReference>
<accession>A0A5C6EQH9</accession>
<evidence type="ECO:0000259" key="2">
    <source>
        <dbReference type="Pfam" id="PF04480"/>
    </source>
</evidence>
<dbReference type="AlphaFoldDB" id="A0A5C6EQH9"/>
<feature type="region of interest" description="Disordered" evidence="1">
    <location>
        <begin position="125"/>
        <end position="149"/>
    </location>
</feature>
<reference evidence="3 4" key="1">
    <citation type="submission" date="2019-02" db="EMBL/GenBank/DDBJ databases">
        <title>Deep-cultivation of Planctomycetes and their phenomic and genomic characterization uncovers novel biology.</title>
        <authorList>
            <person name="Wiegand S."/>
            <person name="Jogler M."/>
            <person name="Boedeker C."/>
            <person name="Pinto D."/>
            <person name="Vollmers J."/>
            <person name="Rivas-Marin E."/>
            <person name="Kohn T."/>
            <person name="Peeters S.H."/>
            <person name="Heuer A."/>
            <person name="Rast P."/>
            <person name="Oberbeckmann S."/>
            <person name="Bunk B."/>
            <person name="Jeske O."/>
            <person name="Meyerdierks A."/>
            <person name="Storesund J.E."/>
            <person name="Kallscheuer N."/>
            <person name="Luecker S."/>
            <person name="Lage O.M."/>
            <person name="Pohl T."/>
            <person name="Merkel B.J."/>
            <person name="Hornburger P."/>
            <person name="Mueller R.-W."/>
            <person name="Bruemmer F."/>
            <person name="Labrenz M."/>
            <person name="Spormann A.M."/>
            <person name="Op Den Camp H."/>
            <person name="Overmann J."/>
            <person name="Amann R."/>
            <person name="Jetten M.S.M."/>
            <person name="Mascher T."/>
            <person name="Medema M.H."/>
            <person name="Devos D.P."/>
            <person name="Kaster A.-K."/>
            <person name="Ovreas L."/>
            <person name="Rohde M."/>
            <person name="Galperin M.Y."/>
            <person name="Jogler C."/>
        </authorList>
    </citation>
    <scope>NUCLEOTIDE SEQUENCE [LARGE SCALE GENOMIC DNA]</scope>
    <source>
        <strain evidence="3 4">Poly51</strain>
    </source>
</reference>
<dbReference type="RefSeq" id="WP_146459274.1">
    <property type="nucleotide sequence ID" value="NZ_SJPW01000005.1"/>
</dbReference>
<dbReference type="CDD" id="cd01038">
    <property type="entry name" value="Endonuclease_DUF559"/>
    <property type="match status" value="1"/>
</dbReference>
<dbReference type="InterPro" id="IPR011335">
    <property type="entry name" value="Restrct_endonuc-II-like"/>
</dbReference>
<dbReference type="Pfam" id="PF04480">
    <property type="entry name" value="DUF559"/>
    <property type="match status" value="1"/>
</dbReference>
<proteinExistence type="predicted"/>
<dbReference type="Proteomes" id="UP000318288">
    <property type="component" value="Unassembled WGS sequence"/>
</dbReference>
<sequence length="149" mass="17535">MTNEHPRSKRNPERTKFARDQRQQANEFARDVWELVRGRRIQNAKFRREHPVGPYTLDFVCLELKLNLEIDGKDHFTEEGRSRDAKRDAYLKRLGFEVLRINGYRVTQDRGAVRNEIEQVVLRLRSSAPHPQPLSPKRGEGSQDAENDR</sequence>
<dbReference type="EMBL" id="SJPW01000005">
    <property type="protein sequence ID" value="TWU50550.1"/>
    <property type="molecule type" value="Genomic_DNA"/>
</dbReference>
<dbReference type="SUPFAM" id="SSF52980">
    <property type="entry name" value="Restriction endonuclease-like"/>
    <property type="match status" value="1"/>
</dbReference>
<dbReference type="OrthoDB" id="9798754at2"/>
<dbReference type="InterPro" id="IPR007569">
    <property type="entry name" value="DUF559"/>
</dbReference>